<accession>A0AAF0WJC9</accession>
<proteinExistence type="predicted"/>
<keyword evidence="4" id="KW-1133">Transmembrane helix</keyword>
<evidence type="ECO:0000313" key="5">
    <source>
        <dbReference type="EMBL" id="WOG89433.1"/>
    </source>
</evidence>
<evidence type="ECO:0000256" key="2">
    <source>
        <dbReference type="ARBA" id="ARBA00023136"/>
    </source>
</evidence>
<dbReference type="GO" id="GO:0005886">
    <property type="term" value="C:plasma membrane"/>
    <property type="evidence" value="ECO:0007669"/>
    <property type="project" value="TreeGrafter"/>
</dbReference>
<reference evidence="5" key="1">
    <citation type="journal article" date="2016" name="Nat. Genet.">
        <title>A high-quality carrot genome assembly provides new insights into carotenoid accumulation and asterid genome evolution.</title>
        <authorList>
            <person name="Iorizzo M."/>
            <person name="Ellison S."/>
            <person name="Senalik D."/>
            <person name="Zeng P."/>
            <person name="Satapoomin P."/>
            <person name="Huang J."/>
            <person name="Bowman M."/>
            <person name="Iovene M."/>
            <person name="Sanseverino W."/>
            <person name="Cavagnaro P."/>
            <person name="Yildiz M."/>
            <person name="Macko-Podgorni A."/>
            <person name="Moranska E."/>
            <person name="Grzebelus E."/>
            <person name="Grzebelus D."/>
            <person name="Ashrafi H."/>
            <person name="Zheng Z."/>
            <person name="Cheng S."/>
            <person name="Spooner D."/>
            <person name="Van Deynze A."/>
            <person name="Simon P."/>
        </authorList>
    </citation>
    <scope>NUCLEOTIDE SEQUENCE</scope>
    <source>
        <tissue evidence="5">Leaf</tissue>
    </source>
</reference>
<feature type="compositionally biased region" description="Pro residues" evidence="3">
    <location>
        <begin position="26"/>
        <end position="36"/>
    </location>
</feature>
<dbReference type="EMBL" id="CP093344">
    <property type="protein sequence ID" value="WOG89433.1"/>
    <property type="molecule type" value="Genomic_DNA"/>
</dbReference>
<sequence length="284" mass="31957">MATSSSEEDRKTLTSTTESPSKPQSQPQPQPPPPEEPLSGGYPYPPPYQGYPPQPYPAGYPGNNYQYGAQPPPHAFILLGPPQRSQAYKLARVFLVIMIVLFLGMSLMSFLTWLIYGSDIPEFHAESLEMTVVDAKNMASNTTWSANVSVRNPSQKYEVSYDYVEATLVYEDHLLDTDYADPFVLGKKEKRTFGSKFQTPNANQKNIVGATWMTEIENERRHRGEVAFDLRIIVNVVFRRRDYDHTLSRKLKVFCGGLKVVFPSTADTVGRMDDGSKECLILST</sequence>
<evidence type="ECO:0000256" key="4">
    <source>
        <dbReference type="SAM" id="Phobius"/>
    </source>
</evidence>
<evidence type="ECO:0008006" key="7">
    <source>
        <dbReference type="Google" id="ProtNLM"/>
    </source>
</evidence>
<organism evidence="5 6">
    <name type="scientific">Daucus carota subsp. sativus</name>
    <name type="common">Carrot</name>
    <dbReference type="NCBI Taxonomy" id="79200"/>
    <lineage>
        <taxon>Eukaryota</taxon>
        <taxon>Viridiplantae</taxon>
        <taxon>Streptophyta</taxon>
        <taxon>Embryophyta</taxon>
        <taxon>Tracheophyta</taxon>
        <taxon>Spermatophyta</taxon>
        <taxon>Magnoliopsida</taxon>
        <taxon>eudicotyledons</taxon>
        <taxon>Gunneridae</taxon>
        <taxon>Pentapetalae</taxon>
        <taxon>asterids</taxon>
        <taxon>campanulids</taxon>
        <taxon>Apiales</taxon>
        <taxon>Apiaceae</taxon>
        <taxon>Apioideae</taxon>
        <taxon>Scandiceae</taxon>
        <taxon>Daucinae</taxon>
        <taxon>Daucus</taxon>
        <taxon>Daucus sect. Daucus</taxon>
    </lineage>
</organism>
<keyword evidence="4" id="KW-0812">Transmembrane</keyword>
<reference evidence="5" key="2">
    <citation type="submission" date="2022-03" db="EMBL/GenBank/DDBJ databases">
        <title>Draft title - Genomic analysis of global carrot germplasm unveils the trajectory of domestication and the origin of high carotenoid orange carrot.</title>
        <authorList>
            <person name="Iorizzo M."/>
            <person name="Ellison S."/>
            <person name="Senalik D."/>
            <person name="Macko-Podgorni A."/>
            <person name="Grzebelus D."/>
            <person name="Bostan H."/>
            <person name="Rolling W."/>
            <person name="Curaba J."/>
            <person name="Simon P."/>
        </authorList>
    </citation>
    <scope>NUCLEOTIDE SEQUENCE</scope>
    <source>
        <tissue evidence="5">Leaf</tissue>
    </source>
</reference>
<keyword evidence="6" id="KW-1185">Reference proteome</keyword>
<dbReference type="PANTHER" id="PTHR31234:SF55">
    <property type="entry name" value="LATE EMBRYOGENESIS ABUNDANT (LEA) HYDROXYPROLINE-RICH GLYCOPROTEIN FAMILY"/>
    <property type="match status" value="1"/>
</dbReference>
<gene>
    <name evidence="5" type="ORF">DCAR_0208671</name>
</gene>
<protein>
    <recommendedName>
        <fullName evidence="7">Late embryogenesis abundant protein LEA-2 subgroup domain-containing protein</fullName>
    </recommendedName>
</protein>
<evidence type="ECO:0000313" key="6">
    <source>
        <dbReference type="Proteomes" id="UP000077755"/>
    </source>
</evidence>
<feature type="region of interest" description="Disordered" evidence="3">
    <location>
        <begin position="1"/>
        <end position="47"/>
    </location>
</feature>
<dbReference type="KEGG" id="dcr:108207732"/>
<evidence type="ECO:0000256" key="3">
    <source>
        <dbReference type="SAM" id="MobiDB-lite"/>
    </source>
</evidence>
<dbReference type="Proteomes" id="UP000077755">
    <property type="component" value="Chromosome 2"/>
</dbReference>
<comment type="subcellular location">
    <subcellularLocation>
        <location evidence="1">Membrane</location>
    </subcellularLocation>
</comment>
<dbReference type="PANTHER" id="PTHR31234">
    <property type="entry name" value="LATE EMBRYOGENESIS ABUNDANT (LEA) HYDROXYPROLINE-RICH GLYCOPROTEIN FAMILY"/>
    <property type="match status" value="1"/>
</dbReference>
<dbReference type="InterPro" id="IPR044839">
    <property type="entry name" value="NDR1-like"/>
</dbReference>
<dbReference type="AlphaFoldDB" id="A0AAF0WJC9"/>
<feature type="transmembrane region" description="Helical" evidence="4">
    <location>
        <begin position="93"/>
        <end position="116"/>
    </location>
</feature>
<evidence type="ECO:0000256" key="1">
    <source>
        <dbReference type="ARBA" id="ARBA00004370"/>
    </source>
</evidence>
<dbReference type="GO" id="GO:0098542">
    <property type="term" value="P:defense response to other organism"/>
    <property type="evidence" value="ECO:0007669"/>
    <property type="project" value="InterPro"/>
</dbReference>
<keyword evidence="2 4" id="KW-0472">Membrane</keyword>
<feature type="compositionally biased region" description="Polar residues" evidence="3">
    <location>
        <begin position="13"/>
        <end position="22"/>
    </location>
</feature>
<name>A0AAF0WJC9_DAUCS</name>